<feature type="compositionally biased region" description="Pro residues" evidence="1">
    <location>
        <begin position="48"/>
        <end position="62"/>
    </location>
</feature>
<accession>A0A7X1KRE0</accession>
<dbReference type="AlphaFoldDB" id="A0A7X1KRE0"/>
<feature type="chain" id="PRO_5031218076" evidence="2">
    <location>
        <begin position="28"/>
        <end position="564"/>
    </location>
</feature>
<dbReference type="InterPro" id="IPR002035">
    <property type="entry name" value="VWF_A"/>
</dbReference>
<dbReference type="Gene3D" id="3.40.50.410">
    <property type="entry name" value="von Willebrand factor, type A domain"/>
    <property type="match status" value="1"/>
</dbReference>
<dbReference type="CDD" id="cd01465">
    <property type="entry name" value="vWA_subgroup"/>
    <property type="match status" value="1"/>
</dbReference>
<dbReference type="SMART" id="SM00327">
    <property type="entry name" value="VWA"/>
    <property type="match status" value="1"/>
</dbReference>
<protein>
    <submittedName>
        <fullName evidence="4">VWA domain-containing protein</fullName>
    </submittedName>
</protein>
<dbReference type="PROSITE" id="PS50234">
    <property type="entry name" value="VWFA"/>
    <property type="match status" value="1"/>
</dbReference>
<comment type="caution">
    <text evidence="4">The sequence shown here is derived from an EMBL/GenBank/DDBJ whole genome shotgun (WGS) entry which is preliminary data.</text>
</comment>
<evidence type="ECO:0000256" key="1">
    <source>
        <dbReference type="SAM" id="MobiDB-lite"/>
    </source>
</evidence>
<dbReference type="PANTHER" id="PTHR10579:SF43">
    <property type="entry name" value="ZINC FINGER (C3HC4-TYPE RING FINGER) FAMILY PROTEIN"/>
    <property type="match status" value="1"/>
</dbReference>
<dbReference type="SUPFAM" id="SSF53300">
    <property type="entry name" value="vWA-like"/>
    <property type="match status" value="1"/>
</dbReference>
<evidence type="ECO:0000313" key="4">
    <source>
        <dbReference type="EMBL" id="MBC2670676.1"/>
    </source>
</evidence>
<dbReference type="Pfam" id="PF00092">
    <property type="entry name" value="VWA"/>
    <property type="match status" value="1"/>
</dbReference>
<dbReference type="Pfam" id="PF12450">
    <property type="entry name" value="vWF_A"/>
    <property type="match status" value="1"/>
</dbReference>
<dbReference type="InterPro" id="IPR021908">
    <property type="entry name" value="YfbK_C"/>
</dbReference>
<organism evidence="4 5">
    <name type="scientific">Novosphingobium piscinae</name>
    <dbReference type="NCBI Taxonomy" id="1507448"/>
    <lineage>
        <taxon>Bacteria</taxon>
        <taxon>Pseudomonadati</taxon>
        <taxon>Pseudomonadota</taxon>
        <taxon>Alphaproteobacteria</taxon>
        <taxon>Sphingomonadales</taxon>
        <taxon>Sphingomonadaceae</taxon>
        <taxon>Novosphingobium</taxon>
    </lineage>
</organism>
<evidence type="ECO:0000313" key="5">
    <source>
        <dbReference type="Proteomes" id="UP000551327"/>
    </source>
</evidence>
<keyword evidence="2" id="KW-0732">Signal</keyword>
<feature type="domain" description="VWFA" evidence="3">
    <location>
        <begin position="197"/>
        <end position="373"/>
    </location>
</feature>
<name>A0A7X1KRE0_9SPHN</name>
<dbReference type="RefSeq" id="WP_185680534.1">
    <property type="nucleotide sequence ID" value="NZ_JACLAX010000025.1"/>
</dbReference>
<dbReference type="EMBL" id="JACLAX010000025">
    <property type="protein sequence ID" value="MBC2670676.1"/>
    <property type="molecule type" value="Genomic_DNA"/>
</dbReference>
<dbReference type="PANTHER" id="PTHR10579">
    <property type="entry name" value="CALCIUM-ACTIVATED CHLORIDE CHANNEL REGULATOR"/>
    <property type="match status" value="1"/>
</dbReference>
<evidence type="ECO:0000256" key="2">
    <source>
        <dbReference type="SAM" id="SignalP"/>
    </source>
</evidence>
<keyword evidence="5" id="KW-1185">Reference proteome</keyword>
<feature type="region of interest" description="Disordered" evidence="1">
    <location>
        <begin position="44"/>
        <end position="66"/>
    </location>
</feature>
<evidence type="ECO:0000259" key="3">
    <source>
        <dbReference type="PROSITE" id="PS50234"/>
    </source>
</evidence>
<gene>
    <name evidence="4" type="ORF">H7F53_16105</name>
</gene>
<sequence>MRRTGFTLCTAALAGLAAGCASRQAELADGGDVVVTGSRVLGPAERAAPPPAPPPPPSPPAPLAAAPAMVKTAPGLWVPGVQLPSDPGRERYAGEAVSPVHVVRQEPVSTFSVDVDTGAYANTRRFLSQGQLPPKDAVRTEELINYFRYDYARPARQEAPFTVTTDLMVTPWNAETRLLRIGLRGYDLPAAGRPPANLVFLVDVSGSMGSADKLPLVKAALTGLAGELGPRDRVSIVVYAGAAGVVLPPTNDPRAIREALARLEAGGSTAGGAGLELAYRLARDSYISGGVNRVILATDGDFNVGVSDTKALIDMVERQRDSGITLTTLGFGTGNYNEAMMEQIADHGNGNYAYIDSALEAKKVLGDQMAATLFTIAKDVKIQVEFNPAQVSQYRLLGYENRALREEDFSNDKVDAGDIGAGHQVTALYEIVPAGAPGWVGPRRYEAPGAPPAVAGQPAELAFVKLRYKLPDGQTSRLVAQPVPASLLWLKRAPAPDFRFAAAVAAFAQTLRGDPLLGDFSLAQVRALAGEQGDFWRQEFVRLVGVAESLAPAPTREERPRRLR</sequence>
<reference evidence="4 5" key="1">
    <citation type="submission" date="2020-08" db="EMBL/GenBank/DDBJ databases">
        <title>The genome sequence of type strain Novosphingobium piscinae KCTC 42194.</title>
        <authorList>
            <person name="Liu Y."/>
        </authorList>
    </citation>
    <scope>NUCLEOTIDE SEQUENCE [LARGE SCALE GENOMIC DNA]</scope>
    <source>
        <strain evidence="4 5">KCTC 42194</strain>
    </source>
</reference>
<proteinExistence type="predicted"/>
<dbReference type="InterPro" id="IPR022156">
    <property type="entry name" value="Uncharacterised_YfbK_N"/>
</dbReference>
<feature type="signal peptide" evidence="2">
    <location>
        <begin position="1"/>
        <end position="27"/>
    </location>
</feature>
<dbReference type="Pfam" id="PF12034">
    <property type="entry name" value="YfbK_C"/>
    <property type="match status" value="1"/>
</dbReference>
<dbReference type="PROSITE" id="PS51257">
    <property type="entry name" value="PROKAR_LIPOPROTEIN"/>
    <property type="match status" value="1"/>
</dbReference>
<dbReference type="Proteomes" id="UP000551327">
    <property type="component" value="Unassembled WGS sequence"/>
</dbReference>
<dbReference type="InterPro" id="IPR051266">
    <property type="entry name" value="CLCR"/>
</dbReference>
<dbReference type="InterPro" id="IPR036465">
    <property type="entry name" value="vWFA_dom_sf"/>
</dbReference>